<name>A0A6A5Q8B9_AMPQU</name>
<dbReference type="Pfam" id="PF00069">
    <property type="entry name" value="Pkinase"/>
    <property type="match status" value="1"/>
</dbReference>
<dbReference type="InterPro" id="IPR008271">
    <property type="entry name" value="Ser/Thr_kinase_AS"/>
</dbReference>
<dbReference type="InterPro" id="IPR011009">
    <property type="entry name" value="Kinase-like_dom_sf"/>
</dbReference>
<dbReference type="PANTHER" id="PTHR45832:SF22">
    <property type="entry name" value="SERINE_THREONINE-PROTEIN KINASE SAMKA-RELATED"/>
    <property type="match status" value="1"/>
</dbReference>
<evidence type="ECO:0000256" key="3">
    <source>
        <dbReference type="ARBA" id="ARBA00022840"/>
    </source>
</evidence>
<organism evidence="5 6">
    <name type="scientific">Ampelomyces quisqualis</name>
    <name type="common">Powdery mildew agent</name>
    <dbReference type="NCBI Taxonomy" id="50730"/>
    <lineage>
        <taxon>Eukaryota</taxon>
        <taxon>Fungi</taxon>
        <taxon>Dikarya</taxon>
        <taxon>Ascomycota</taxon>
        <taxon>Pezizomycotina</taxon>
        <taxon>Dothideomycetes</taxon>
        <taxon>Pleosporomycetidae</taxon>
        <taxon>Pleosporales</taxon>
        <taxon>Pleosporineae</taxon>
        <taxon>Phaeosphaeriaceae</taxon>
        <taxon>Ampelomyces</taxon>
    </lineage>
</organism>
<dbReference type="Gene3D" id="1.10.510.10">
    <property type="entry name" value="Transferase(Phosphotransferase) domain 1"/>
    <property type="match status" value="1"/>
</dbReference>
<evidence type="ECO:0000256" key="2">
    <source>
        <dbReference type="ARBA" id="ARBA00022741"/>
    </source>
</evidence>
<accession>A0A6A5Q8B9</accession>
<proteinExistence type="inferred from homology"/>
<dbReference type="GO" id="GO:0005524">
    <property type="term" value="F:ATP binding"/>
    <property type="evidence" value="ECO:0007669"/>
    <property type="project" value="UniProtKB-KW"/>
</dbReference>
<gene>
    <name evidence="5" type="ORF">BDU57DRAFT_590893</name>
</gene>
<dbReference type="PROSITE" id="PS50011">
    <property type="entry name" value="PROTEIN_KINASE_DOM"/>
    <property type="match status" value="1"/>
</dbReference>
<dbReference type="OrthoDB" id="5979581at2759"/>
<reference evidence="5" key="1">
    <citation type="journal article" date="2020" name="Stud. Mycol.">
        <title>101 Dothideomycetes genomes: a test case for predicting lifestyles and emergence of pathogens.</title>
        <authorList>
            <person name="Haridas S."/>
            <person name="Albert R."/>
            <person name="Binder M."/>
            <person name="Bloem J."/>
            <person name="Labutti K."/>
            <person name="Salamov A."/>
            <person name="Andreopoulos B."/>
            <person name="Baker S."/>
            <person name="Barry K."/>
            <person name="Bills G."/>
            <person name="Bluhm B."/>
            <person name="Cannon C."/>
            <person name="Castanera R."/>
            <person name="Culley D."/>
            <person name="Daum C."/>
            <person name="Ezra D."/>
            <person name="Gonzalez J."/>
            <person name="Henrissat B."/>
            <person name="Kuo A."/>
            <person name="Liang C."/>
            <person name="Lipzen A."/>
            <person name="Lutzoni F."/>
            <person name="Magnuson J."/>
            <person name="Mondo S."/>
            <person name="Nolan M."/>
            <person name="Ohm R."/>
            <person name="Pangilinan J."/>
            <person name="Park H.-J."/>
            <person name="Ramirez L."/>
            <person name="Alfaro M."/>
            <person name="Sun H."/>
            <person name="Tritt A."/>
            <person name="Yoshinaga Y."/>
            <person name="Zwiers L.-H."/>
            <person name="Turgeon B."/>
            <person name="Goodwin S."/>
            <person name="Spatafora J."/>
            <person name="Crous P."/>
            <person name="Grigoriev I."/>
        </authorList>
    </citation>
    <scope>NUCLEOTIDE SEQUENCE</scope>
    <source>
        <strain evidence="5">HMLAC05119</strain>
    </source>
</reference>
<protein>
    <submittedName>
        <fullName evidence="5">STE/STE20 protein kinase</fullName>
    </submittedName>
</protein>
<keyword evidence="5" id="KW-0808">Transferase</keyword>
<sequence length="319" mass="36872">MSSLLRIGQVLKGRASQYTITKELRDTVWFAKNHLQELVVIKSVQDHPRVENERDVLKRFQHRTPYLRPLIDEINEPSAPVAIALKYLQGDLFATSIARTLNRRELKYVSRCVLEALQTLHNDGFVHTDVKPDNVFVNLLEGDMRFSDVQLGDLGGCYSTQSDWATSGTMVGAPIWSSPEVLLEIPWNTATDIWSFGALLTFLYLINLIYGGHFNLFHPKELKRDDEHYVLGVVKEQFRFFGPFSDKITEIADPDTAQVFVYLMEQIPSEKLTPFSRITKSEVSQKDNIFISKMMKLDWRDRPTAKELLEDEWWKDDTE</sequence>
<comment type="similarity">
    <text evidence="1">Belongs to the protein kinase superfamily. STE Ser/Thr protein kinase family. STE20 subfamily.</text>
</comment>
<dbReference type="PANTHER" id="PTHR45832">
    <property type="entry name" value="SERINE/THREONINE-PROTEIN KINASE SAMKA-RELATED-RELATED"/>
    <property type="match status" value="1"/>
</dbReference>
<keyword evidence="2" id="KW-0547">Nucleotide-binding</keyword>
<dbReference type="InterPro" id="IPR000719">
    <property type="entry name" value="Prot_kinase_dom"/>
</dbReference>
<dbReference type="EMBL" id="ML979143">
    <property type="protein sequence ID" value="KAF1911622.1"/>
    <property type="molecule type" value="Genomic_DNA"/>
</dbReference>
<keyword evidence="6" id="KW-1185">Reference proteome</keyword>
<dbReference type="Proteomes" id="UP000800096">
    <property type="component" value="Unassembled WGS sequence"/>
</dbReference>
<evidence type="ECO:0000313" key="5">
    <source>
        <dbReference type="EMBL" id="KAF1911622.1"/>
    </source>
</evidence>
<feature type="domain" description="Protein kinase" evidence="4">
    <location>
        <begin position="1"/>
        <end position="314"/>
    </location>
</feature>
<dbReference type="SMART" id="SM00220">
    <property type="entry name" value="S_TKc"/>
    <property type="match status" value="1"/>
</dbReference>
<dbReference type="SUPFAM" id="SSF56112">
    <property type="entry name" value="Protein kinase-like (PK-like)"/>
    <property type="match status" value="1"/>
</dbReference>
<dbReference type="GO" id="GO:0004672">
    <property type="term" value="F:protein kinase activity"/>
    <property type="evidence" value="ECO:0007669"/>
    <property type="project" value="InterPro"/>
</dbReference>
<keyword evidence="5" id="KW-0418">Kinase</keyword>
<dbReference type="AlphaFoldDB" id="A0A6A5Q8B9"/>
<dbReference type="InterPro" id="IPR051931">
    <property type="entry name" value="PAK3-like"/>
</dbReference>
<dbReference type="PROSITE" id="PS00108">
    <property type="entry name" value="PROTEIN_KINASE_ST"/>
    <property type="match status" value="1"/>
</dbReference>
<evidence type="ECO:0000259" key="4">
    <source>
        <dbReference type="PROSITE" id="PS50011"/>
    </source>
</evidence>
<evidence type="ECO:0000313" key="6">
    <source>
        <dbReference type="Proteomes" id="UP000800096"/>
    </source>
</evidence>
<keyword evidence="3" id="KW-0067">ATP-binding</keyword>
<evidence type="ECO:0000256" key="1">
    <source>
        <dbReference type="ARBA" id="ARBA00008874"/>
    </source>
</evidence>